<reference evidence="1" key="2">
    <citation type="submission" date="2023-06" db="EMBL/GenBank/DDBJ databases">
        <authorList>
            <person name="Lucena T."/>
            <person name="Sun Q."/>
        </authorList>
    </citation>
    <scope>NUCLEOTIDE SEQUENCE</scope>
    <source>
        <strain evidence="1">CECT 7703</strain>
    </source>
</reference>
<dbReference type="Gene3D" id="3.40.390.10">
    <property type="entry name" value="Collagenase (Catalytic Domain)"/>
    <property type="match status" value="1"/>
</dbReference>
<comment type="caution">
    <text evidence="1">The sequence shown here is derived from an EMBL/GenBank/DDBJ whole genome shotgun (WGS) entry which is preliminary data.</text>
</comment>
<dbReference type="PANTHER" id="PTHR30164:SF2">
    <property type="entry name" value="PROTEIN MTFA"/>
    <property type="match status" value="1"/>
</dbReference>
<gene>
    <name evidence="1" type="ORF">QWZ03_02405</name>
</gene>
<evidence type="ECO:0000313" key="1">
    <source>
        <dbReference type="EMBL" id="MDN3575622.1"/>
    </source>
</evidence>
<reference evidence="1" key="1">
    <citation type="journal article" date="2014" name="Int. J. Syst. Evol. Microbiol.">
        <title>Complete genome of a new Firmicutes species belonging to the dominant human colonic microbiota ('Ruminococcus bicirculans') reveals two chromosomes and a selective capacity to utilize plant glucans.</title>
        <authorList>
            <consortium name="NISC Comparative Sequencing Program"/>
            <person name="Wegmann U."/>
            <person name="Louis P."/>
            <person name="Goesmann A."/>
            <person name="Henrissat B."/>
            <person name="Duncan S.H."/>
            <person name="Flint H.J."/>
        </authorList>
    </citation>
    <scope>NUCLEOTIDE SEQUENCE</scope>
    <source>
        <strain evidence="1">CECT 7703</strain>
    </source>
</reference>
<dbReference type="Gene3D" id="1.10.472.150">
    <property type="entry name" value="Glucose-regulated metallo-peptidase M90, N-terminal domain"/>
    <property type="match status" value="1"/>
</dbReference>
<accession>A0ABT8B182</accession>
<dbReference type="SUPFAM" id="SSF55486">
    <property type="entry name" value="Metalloproteases ('zincins'), catalytic domain"/>
    <property type="match status" value="1"/>
</dbReference>
<evidence type="ECO:0000313" key="2">
    <source>
        <dbReference type="Proteomes" id="UP001180081"/>
    </source>
</evidence>
<dbReference type="InterPro" id="IPR024079">
    <property type="entry name" value="MetalloPept_cat_dom_sf"/>
</dbReference>
<sequence>MFNFLSRKSEHDPLANPAWPELGRQMPLLQGLSTEEWQRLEDRMRHFLSHKAISGAHGFALSQNRLLTIAAQASLPIINLDDTAYQGWHDVVIYPGAFVSREAWRDEQGLMHEGAQNVSGMARSDGPILLSWPDSRQGPALDGRNVVIHECAHKLDMLNGRADGFPPLHAGMVQADWSRAFERGYQDFRRRVDYGEPVRIDPYGATNPAEFFAVLSEYFFELPHLLHAEYPAIYEQLRQFYRQDPGMRLPVLGLDENDW</sequence>
<dbReference type="RefSeq" id="WP_290331264.1">
    <property type="nucleotide sequence ID" value="NZ_JAUFPU010000002.1"/>
</dbReference>
<dbReference type="Proteomes" id="UP001180081">
    <property type="component" value="Unassembled WGS sequence"/>
</dbReference>
<protein>
    <submittedName>
        <fullName evidence="1">Zinc-dependent peptidase</fullName>
    </submittedName>
</protein>
<dbReference type="InterPro" id="IPR010384">
    <property type="entry name" value="MtfA_fam"/>
</dbReference>
<dbReference type="Pfam" id="PF06167">
    <property type="entry name" value="Peptidase_M90"/>
    <property type="match status" value="1"/>
</dbReference>
<proteinExistence type="predicted"/>
<name>A0ABT8B182_9NEIS</name>
<dbReference type="EMBL" id="JAUFPU010000002">
    <property type="protein sequence ID" value="MDN3575622.1"/>
    <property type="molecule type" value="Genomic_DNA"/>
</dbReference>
<dbReference type="InterPro" id="IPR042252">
    <property type="entry name" value="MtfA_N"/>
</dbReference>
<dbReference type="PANTHER" id="PTHR30164">
    <property type="entry name" value="MTFA PEPTIDASE"/>
    <property type="match status" value="1"/>
</dbReference>
<organism evidence="1 2">
    <name type="scientific">Chitinimonas viridis</name>
    <dbReference type="NCBI Taxonomy" id="664880"/>
    <lineage>
        <taxon>Bacteria</taxon>
        <taxon>Pseudomonadati</taxon>
        <taxon>Pseudomonadota</taxon>
        <taxon>Betaproteobacteria</taxon>
        <taxon>Neisseriales</taxon>
        <taxon>Chitinibacteraceae</taxon>
        <taxon>Chitinimonas</taxon>
    </lineage>
</organism>
<keyword evidence="2" id="KW-1185">Reference proteome</keyword>
<dbReference type="CDD" id="cd20169">
    <property type="entry name" value="Peptidase_M90_mtfA"/>
    <property type="match status" value="1"/>
</dbReference>